<evidence type="ECO:0000313" key="1">
    <source>
        <dbReference type="EMBL" id="QCP54949.1"/>
    </source>
</evidence>
<sequence length="121" mass="13058">MPDISIVIDCGSCQVRPTVPEAIHNGYAAAAAKAGVPIAGDTKVTLTIKDYTERGIAERSAILVVSLLVPPVSLLLKDEIKADALIDGKQMPLEYHYRVPFRGIEAVAQKLGERTFEAVDR</sequence>
<name>A0A4P8J759_9BURK</name>
<dbReference type="OrthoDB" id="8913424at2"/>
<protein>
    <submittedName>
        <fullName evidence="1">Uncharacterized protein</fullName>
    </submittedName>
</protein>
<dbReference type="AlphaFoldDB" id="A0A4P8J759"/>
<organism evidence="1 2">
    <name type="scientific">Trinickia violacea</name>
    <dbReference type="NCBI Taxonomy" id="2571746"/>
    <lineage>
        <taxon>Bacteria</taxon>
        <taxon>Pseudomonadati</taxon>
        <taxon>Pseudomonadota</taxon>
        <taxon>Betaproteobacteria</taxon>
        <taxon>Burkholderiales</taxon>
        <taxon>Burkholderiaceae</taxon>
        <taxon>Trinickia</taxon>
    </lineage>
</organism>
<reference evidence="1 2" key="1">
    <citation type="submission" date="2019-05" db="EMBL/GenBank/DDBJ databases">
        <title>Burkholderia sp. DHOD12, isolated from subtropical forest soil.</title>
        <authorList>
            <person name="Gao Z.-H."/>
            <person name="Qiu L.-H."/>
        </authorList>
    </citation>
    <scope>NUCLEOTIDE SEQUENCE [LARGE SCALE GENOMIC DNA]</scope>
    <source>
        <strain evidence="1 2">DHOD12</strain>
    </source>
</reference>
<dbReference type="Proteomes" id="UP000298656">
    <property type="component" value="Chromosome 2"/>
</dbReference>
<dbReference type="EMBL" id="CP040078">
    <property type="protein sequence ID" value="QCP54949.1"/>
    <property type="molecule type" value="Genomic_DNA"/>
</dbReference>
<keyword evidence="2" id="KW-1185">Reference proteome</keyword>
<accession>A0A4P8J759</accession>
<gene>
    <name evidence="1" type="ORF">FAZ95_32000</name>
</gene>
<proteinExistence type="predicted"/>
<dbReference type="KEGG" id="tvl:FAZ95_32000"/>
<evidence type="ECO:0000313" key="2">
    <source>
        <dbReference type="Proteomes" id="UP000298656"/>
    </source>
</evidence>